<dbReference type="PANTHER" id="PTHR43671">
    <property type="entry name" value="SERINE/THREONINE-PROTEIN KINASE NEK"/>
    <property type="match status" value="1"/>
</dbReference>
<dbReference type="AlphaFoldDB" id="A0A5J4UEU8"/>
<keyword evidence="2" id="KW-0808">Transferase</keyword>
<dbReference type="SMART" id="SM00220">
    <property type="entry name" value="S_TKc"/>
    <property type="match status" value="1"/>
</dbReference>
<dbReference type="GO" id="GO:0005524">
    <property type="term" value="F:ATP binding"/>
    <property type="evidence" value="ECO:0007669"/>
    <property type="project" value="UniProtKB-KW"/>
</dbReference>
<evidence type="ECO:0000256" key="4">
    <source>
        <dbReference type="ARBA" id="ARBA00022777"/>
    </source>
</evidence>
<dbReference type="OrthoDB" id="248923at2759"/>
<feature type="non-terminal residue" evidence="8">
    <location>
        <position position="312"/>
    </location>
</feature>
<evidence type="ECO:0000313" key="8">
    <source>
        <dbReference type="EMBL" id="KAA6369158.1"/>
    </source>
</evidence>
<feature type="compositionally biased region" description="Basic and acidic residues" evidence="6">
    <location>
        <begin position="266"/>
        <end position="275"/>
    </location>
</feature>
<dbReference type="Gene3D" id="1.10.510.10">
    <property type="entry name" value="Transferase(Phosphotransferase) domain 1"/>
    <property type="match status" value="1"/>
</dbReference>
<dbReference type="EMBL" id="SNRW01016635">
    <property type="protein sequence ID" value="KAA6369158.1"/>
    <property type="molecule type" value="Genomic_DNA"/>
</dbReference>
<reference evidence="8 9" key="1">
    <citation type="submission" date="2019-03" db="EMBL/GenBank/DDBJ databases">
        <title>Single cell metagenomics reveals metabolic interactions within the superorganism composed of flagellate Streblomastix strix and complex community of Bacteroidetes bacteria on its surface.</title>
        <authorList>
            <person name="Treitli S.C."/>
            <person name="Kolisko M."/>
            <person name="Husnik F."/>
            <person name="Keeling P."/>
            <person name="Hampl V."/>
        </authorList>
    </citation>
    <scope>NUCLEOTIDE SEQUENCE [LARGE SCALE GENOMIC DNA]</scope>
    <source>
        <strain evidence="8">ST1C</strain>
    </source>
</reference>
<proteinExistence type="predicted"/>
<gene>
    <name evidence="8" type="ORF">EZS28_035315</name>
</gene>
<feature type="compositionally biased region" description="Basic and acidic residues" evidence="6">
    <location>
        <begin position="298"/>
        <end position="312"/>
    </location>
</feature>
<dbReference type="PROSITE" id="PS50011">
    <property type="entry name" value="PROTEIN_KINASE_DOM"/>
    <property type="match status" value="1"/>
</dbReference>
<name>A0A5J4UEU8_9EUKA</name>
<dbReference type="SUPFAM" id="SSF56112">
    <property type="entry name" value="Protein kinase-like (PK-like)"/>
    <property type="match status" value="1"/>
</dbReference>
<keyword evidence="4 8" id="KW-0418">Kinase</keyword>
<dbReference type="EC" id="2.7.11.1" evidence="1"/>
<protein>
    <recommendedName>
        <fullName evidence="1">non-specific serine/threonine protein kinase</fullName>
        <ecNumber evidence="1">2.7.11.1</ecNumber>
    </recommendedName>
</protein>
<dbReference type="Proteomes" id="UP000324800">
    <property type="component" value="Unassembled WGS sequence"/>
</dbReference>
<keyword evidence="3" id="KW-0547">Nucleotide-binding</keyword>
<evidence type="ECO:0000256" key="2">
    <source>
        <dbReference type="ARBA" id="ARBA00022679"/>
    </source>
</evidence>
<feature type="domain" description="Protein kinase" evidence="7">
    <location>
        <begin position="1"/>
        <end position="262"/>
    </location>
</feature>
<dbReference type="InterPro" id="IPR011009">
    <property type="entry name" value="Kinase-like_dom_sf"/>
</dbReference>
<evidence type="ECO:0000259" key="7">
    <source>
        <dbReference type="PROSITE" id="PS50011"/>
    </source>
</evidence>
<dbReference type="InterPro" id="IPR008271">
    <property type="entry name" value="Ser/Thr_kinase_AS"/>
</dbReference>
<dbReference type="GO" id="GO:0004674">
    <property type="term" value="F:protein serine/threonine kinase activity"/>
    <property type="evidence" value="ECO:0007669"/>
    <property type="project" value="UniProtKB-EC"/>
</dbReference>
<dbReference type="Pfam" id="PF00069">
    <property type="entry name" value="Pkinase"/>
    <property type="match status" value="1"/>
</dbReference>
<organism evidence="8 9">
    <name type="scientific">Streblomastix strix</name>
    <dbReference type="NCBI Taxonomy" id="222440"/>
    <lineage>
        <taxon>Eukaryota</taxon>
        <taxon>Metamonada</taxon>
        <taxon>Preaxostyla</taxon>
        <taxon>Oxymonadida</taxon>
        <taxon>Streblomastigidae</taxon>
        <taxon>Streblomastix</taxon>
    </lineage>
</organism>
<dbReference type="InterPro" id="IPR000719">
    <property type="entry name" value="Prot_kinase_dom"/>
</dbReference>
<accession>A0A5J4UEU8</accession>
<comment type="caution">
    <text evidence="8">The sequence shown here is derived from an EMBL/GenBank/DDBJ whole genome shotgun (WGS) entry which is preliminary data.</text>
</comment>
<dbReference type="PANTHER" id="PTHR43671:SF13">
    <property type="entry name" value="SERINE_THREONINE-PROTEIN KINASE NEK2"/>
    <property type="match status" value="1"/>
</dbReference>
<sequence length="312" mass="35715">MSQPQDLLGEVGGQPNNYIVVQHPDQLGEAGGHSNYSDIVVQIPDQPIEDGRPPNDCLISPYSRILVVELCQLGSLNNLIKRMKKKKEYFNEQIIANWMIQLLLALKEIHSQNIIHRDIKPANIFLTKDLSVKLGDFGTSIELEPKDAKAHIQGGTRVYSSPEMCEPLKDTEERNYDFKTDIWSLGITLYQLCCLKRPYHGKDKTKIYKNIQKASQLLSIPEIYSEGLWNLIQWMLMKNPENRPTAEQILNITSEAEAGQLFRKALSNEKPKYEKDDEEESSTETQRKRKRSKQTDANNDKRKDGKSASKDK</sequence>
<evidence type="ECO:0000256" key="3">
    <source>
        <dbReference type="ARBA" id="ARBA00022741"/>
    </source>
</evidence>
<dbReference type="PROSITE" id="PS00108">
    <property type="entry name" value="PROTEIN_KINASE_ST"/>
    <property type="match status" value="1"/>
</dbReference>
<feature type="region of interest" description="Disordered" evidence="6">
    <location>
        <begin position="261"/>
        <end position="312"/>
    </location>
</feature>
<evidence type="ECO:0000256" key="1">
    <source>
        <dbReference type="ARBA" id="ARBA00012513"/>
    </source>
</evidence>
<evidence type="ECO:0000313" key="9">
    <source>
        <dbReference type="Proteomes" id="UP000324800"/>
    </source>
</evidence>
<evidence type="ECO:0000256" key="6">
    <source>
        <dbReference type="SAM" id="MobiDB-lite"/>
    </source>
</evidence>
<dbReference type="InterPro" id="IPR050660">
    <property type="entry name" value="NEK_Ser/Thr_kinase"/>
</dbReference>
<evidence type="ECO:0000256" key="5">
    <source>
        <dbReference type="ARBA" id="ARBA00022840"/>
    </source>
</evidence>
<keyword evidence="5" id="KW-0067">ATP-binding</keyword>